<keyword evidence="3 10" id="KW-0812">Transmembrane</keyword>
<reference evidence="13" key="1">
    <citation type="submission" date="2023-04" db="EMBL/GenBank/DDBJ databases">
        <title>Candida boidinii NBRC 10035.</title>
        <authorList>
            <person name="Ichikawa N."/>
            <person name="Sato H."/>
            <person name="Tonouchi N."/>
        </authorList>
    </citation>
    <scope>NUCLEOTIDE SEQUENCE</scope>
    <source>
        <strain evidence="13">NBRC 10035</strain>
    </source>
</reference>
<dbReference type="PIRSF" id="PIRSF037232">
    <property type="entry name" value="Tricalbin"/>
    <property type="match status" value="1"/>
</dbReference>
<evidence type="ECO:0000256" key="10">
    <source>
        <dbReference type="SAM" id="Phobius"/>
    </source>
</evidence>
<dbReference type="GO" id="GO:0016020">
    <property type="term" value="C:membrane"/>
    <property type="evidence" value="ECO:0007669"/>
    <property type="project" value="UniProtKB-SubCell"/>
</dbReference>
<dbReference type="PRINTS" id="PR00360">
    <property type="entry name" value="C2DOMAIN"/>
</dbReference>
<evidence type="ECO:0000256" key="6">
    <source>
        <dbReference type="ARBA" id="ARBA00023055"/>
    </source>
</evidence>
<comment type="subcellular location">
    <subcellularLocation>
        <location evidence="1">Membrane</location>
    </subcellularLocation>
</comment>
<feature type="domain" description="C2" evidence="11">
    <location>
        <begin position="361"/>
        <end position="486"/>
    </location>
</feature>
<dbReference type="Pfam" id="PF24920">
    <property type="entry name" value="C2_TCB1"/>
    <property type="match status" value="1"/>
</dbReference>
<dbReference type="CDD" id="cd04044">
    <property type="entry name" value="C2A_Tricalbin-like"/>
    <property type="match status" value="1"/>
</dbReference>
<dbReference type="GO" id="GO:0071944">
    <property type="term" value="C:cell periphery"/>
    <property type="evidence" value="ECO:0007669"/>
    <property type="project" value="UniProtKB-ARBA"/>
</dbReference>
<dbReference type="InterPro" id="IPR000008">
    <property type="entry name" value="C2_dom"/>
</dbReference>
<dbReference type="CDD" id="cd04045">
    <property type="entry name" value="C2C_Tricalbin-like"/>
    <property type="match status" value="1"/>
</dbReference>
<evidence type="ECO:0000259" key="11">
    <source>
        <dbReference type="PROSITE" id="PS50004"/>
    </source>
</evidence>
<evidence type="ECO:0000256" key="9">
    <source>
        <dbReference type="SAM" id="MobiDB-lite"/>
    </source>
</evidence>
<feature type="domain" description="C2" evidence="11">
    <location>
        <begin position="643"/>
        <end position="757"/>
    </location>
</feature>
<feature type="domain" description="C2" evidence="11">
    <location>
        <begin position="971"/>
        <end position="1097"/>
    </location>
</feature>
<organism evidence="13 14">
    <name type="scientific">Candida boidinii</name>
    <name type="common">Yeast</name>
    <dbReference type="NCBI Taxonomy" id="5477"/>
    <lineage>
        <taxon>Eukaryota</taxon>
        <taxon>Fungi</taxon>
        <taxon>Dikarya</taxon>
        <taxon>Ascomycota</taxon>
        <taxon>Saccharomycotina</taxon>
        <taxon>Pichiomycetes</taxon>
        <taxon>Pichiales</taxon>
        <taxon>Pichiaceae</taxon>
        <taxon>Ogataea</taxon>
        <taxon>Ogataea/Candida clade</taxon>
    </lineage>
</organism>
<dbReference type="InterPro" id="IPR056910">
    <property type="entry name" value="TCB1-3_C2"/>
</dbReference>
<dbReference type="GO" id="GO:0061817">
    <property type="term" value="P:endoplasmic reticulum-plasma membrane tethering"/>
    <property type="evidence" value="ECO:0007669"/>
    <property type="project" value="InterPro"/>
</dbReference>
<keyword evidence="5 10" id="KW-1133">Transmembrane helix</keyword>
<evidence type="ECO:0000259" key="12">
    <source>
        <dbReference type="PROSITE" id="PS51847"/>
    </source>
</evidence>
<dbReference type="GO" id="GO:0008289">
    <property type="term" value="F:lipid binding"/>
    <property type="evidence" value="ECO:0007669"/>
    <property type="project" value="UniProtKB-KW"/>
</dbReference>
<evidence type="ECO:0000256" key="4">
    <source>
        <dbReference type="ARBA" id="ARBA00022737"/>
    </source>
</evidence>
<feature type="region of interest" description="Disordered" evidence="9">
    <location>
        <begin position="806"/>
        <end position="845"/>
    </location>
</feature>
<dbReference type="InterPro" id="IPR037761">
    <property type="entry name" value="C2A_Tricalbin"/>
</dbReference>
<dbReference type="PROSITE" id="PS51847">
    <property type="entry name" value="SMP"/>
    <property type="match status" value="1"/>
</dbReference>
<dbReference type="PROSITE" id="PS50004">
    <property type="entry name" value="C2"/>
    <property type="match status" value="3"/>
</dbReference>
<name>A0A9W6WD67_CANBO</name>
<dbReference type="InterPro" id="IPR037762">
    <property type="entry name" value="C2C_Tricalbin"/>
</dbReference>
<dbReference type="SUPFAM" id="SSF49562">
    <property type="entry name" value="C2 domain (Calcium/lipid-binding domain, CaLB)"/>
    <property type="match status" value="4"/>
</dbReference>
<comment type="caution">
    <text evidence="13">The sequence shown here is derived from an EMBL/GenBank/DDBJ whole genome shotgun (WGS) entry which is preliminary data.</text>
</comment>
<protein>
    <submittedName>
        <fullName evidence="13">Unnamed protein product</fullName>
    </submittedName>
</protein>
<evidence type="ECO:0000256" key="2">
    <source>
        <dbReference type="ARBA" id="ARBA00022448"/>
    </source>
</evidence>
<dbReference type="Proteomes" id="UP001165120">
    <property type="component" value="Unassembled WGS sequence"/>
</dbReference>
<feature type="transmembrane region" description="Helical" evidence="10">
    <location>
        <begin position="103"/>
        <end position="121"/>
    </location>
</feature>
<dbReference type="GO" id="GO:0006869">
    <property type="term" value="P:lipid transport"/>
    <property type="evidence" value="ECO:0007669"/>
    <property type="project" value="UniProtKB-KW"/>
</dbReference>
<evidence type="ECO:0000256" key="3">
    <source>
        <dbReference type="ARBA" id="ARBA00022692"/>
    </source>
</evidence>
<dbReference type="InterPro" id="IPR035892">
    <property type="entry name" value="C2_domain_sf"/>
</dbReference>
<evidence type="ECO:0000313" key="14">
    <source>
        <dbReference type="Proteomes" id="UP001165120"/>
    </source>
</evidence>
<feature type="transmembrane region" description="Helical" evidence="10">
    <location>
        <begin position="127"/>
        <end position="143"/>
    </location>
</feature>
<keyword evidence="7" id="KW-0446">Lipid-binding</keyword>
<feature type="domain" description="SMP-LTD" evidence="12">
    <location>
        <begin position="168"/>
        <end position="370"/>
    </location>
</feature>
<evidence type="ECO:0000313" key="13">
    <source>
        <dbReference type="EMBL" id="GME66735.1"/>
    </source>
</evidence>
<proteinExistence type="predicted"/>
<dbReference type="SMART" id="SM00239">
    <property type="entry name" value="C2"/>
    <property type="match status" value="4"/>
</dbReference>
<keyword evidence="8 10" id="KW-0472">Membrane</keyword>
<dbReference type="Pfam" id="PF25669">
    <property type="entry name" value="SMP_MUG190-like"/>
    <property type="match status" value="1"/>
</dbReference>
<evidence type="ECO:0000256" key="7">
    <source>
        <dbReference type="ARBA" id="ARBA00023121"/>
    </source>
</evidence>
<dbReference type="AlphaFoldDB" id="A0A9W6WD67"/>
<dbReference type="CDD" id="cd21678">
    <property type="entry name" value="SMP_TCB"/>
    <property type="match status" value="1"/>
</dbReference>
<dbReference type="InterPro" id="IPR052455">
    <property type="entry name" value="Tricalbin_domain"/>
</dbReference>
<dbReference type="InterPro" id="IPR017147">
    <property type="entry name" value="Tricalbin"/>
</dbReference>
<gene>
    <name evidence="13" type="ORF">Cboi02_000018200</name>
</gene>
<sequence length="1186" mass="132312">MPATATETFSPTKQSGKVVGVDVIGSLIDLSKPSKNVSRKVLNEAKQADDAKRKPHDAAFMGWKEVGGWEQSDALSPSDELMDLLTRATFLDNYLPEIAYGDWYHNAAIIILGALLCWIIGKFGFGLGPTFIITFVSAVYYRASIRKYRFQLRIDAQREFSVAQIEEDFESMNWLNVFLDKYWIFLEPSISQMVCDIANPILADSPAPQFIKDLWIQTLTLGTKPPRIDKVRTLSRTTDDIVVMEWWVSNIPNALADATGKQLKNKINQLAIVKAKLFGLSIPVTVSDVSFSGKFRVRIRMMSSFPHIQTVNVSLVEPPQFDFNAKLSGSSIFSWEVLNIPGLYRFINQMVKKFVGPILFQPLSFQLNVEQLLAGNGINGSIGILEIDIKDGKNLQGVDTYDNTVDPYLTFAFGNNVLAKTKIIHDTFEPVWNEKIRLSINSISEPVRITLFDENESEGRKDKVMGTILLDIEDIINKGTVTNQTVSVLRNNKEAGDIGMSFRFSPTLQGSKLPDGSYTAPPDLNTGVVKLELLGARNYAKEPTDKISAFAEVFLSKEKILTSGATKKSATASWSLIHECIIYDRSKSVVRVVLRDSKTKQKIGSSSLRLLDIIDSTFVDNTWVKLTSGLGEVRISAIWNSVRLKNYSGSIGYTQPIGVLRILIKSASGLLNLEKIGTITPYMRVLVNGTVGGRTLTQGDTVDPEFNESLYIPVTSINQIVVLEAMDVERHTPDRTLGSFSLQLNDIVETDESGKYITTVGEESVGHLIHKKRGPHGTVKYSLSFYPTIPTMSPEDKKQLNKIEATRKKEAEKATTADSEKLDSKSSDSKKKKSEVEEIEDEEDKELMSEFNKKMDLPLEKVTDYQQGILAFNIIDGSFPKEGYLQFFFDKYGYSTFESDRLSPSSKSLSIASDAIIKELDFSTVTIKYSSKKGGNLKSESIAEVSMKTIDFIKNTYQKPSDLKIGPSQIRISSFWMPLQMDELPSHDSIGNTGSLKLRILDATDLPAADSNGFSDPLVQVYVNGKLKYKTKTIKKTLNPVWNEETEIEIEERTFSVLRLKVMDWDIGIEQDDKLGEYNLFLSQIDPFDKEWQEFVLRLLDDDQKEAGSLRIQCRFNPYYLTRFNAVKELPNVGNLAVDGTGKLVTVGTDSASKVLGVGMEAGSKVLGVGGKLFHSGGHLFKKSKD</sequence>
<dbReference type="Gene3D" id="2.60.40.150">
    <property type="entry name" value="C2 domain"/>
    <property type="match status" value="4"/>
</dbReference>
<evidence type="ECO:0000256" key="8">
    <source>
        <dbReference type="ARBA" id="ARBA00023136"/>
    </source>
</evidence>
<keyword evidence="6" id="KW-0445">Lipid transport</keyword>
<dbReference type="PANTHER" id="PTHR46980">
    <property type="entry name" value="TRICALBIN-1-RELATED"/>
    <property type="match status" value="1"/>
</dbReference>
<dbReference type="PANTHER" id="PTHR46980:SF2">
    <property type="entry name" value="TRICALBIN-1-RELATED"/>
    <property type="match status" value="1"/>
</dbReference>
<keyword evidence="2" id="KW-0813">Transport</keyword>
<feature type="compositionally biased region" description="Basic and acidic residues" evidence="9">
    <location>
        <begin position="806"/>
        <end position="829"/>
    </location>
</feature>
<keyword evidence="4" id="KW-0677">Repeat</keyword>
<dbReference type="InterPro" id="IPR031468">
    <property type="entry name" value="SMP_LBD"/>
</dbReference>
<evidence type="ECO:0000256" key="5">
    <source>
        <dbReference type="ARBA" id="ARBA00022989"/>
    </source>
</evidence>
<dbReference type="Pfam" id="PF00168">
    <property type="entry name" value="C2"/>
    <property type="match status" value="4"/>
</dbReference>
<evidence type="ECO:0000256" key="1">
    <source>
        <dbReference type="ARBA" id="ARBA00004370"/>
    </source>
</evidence>
<keyword evidence="14" id="KW-1185">Reference proteome</keyword>
<dbReference type="EMBL" id="BSXN01000031">
    <property type="protein sequence ID" value="GME66735.1"/>
    <property type="molecule type" value="Genomic_DNA"/>
</dbReference>
<accession>A0A9W6WD67</accession>